<dbReference type="PANTHER" id="PTHR45992:SF2">
    <property type="entry name" value="EUKARYOTIC ELONGATION FACTOR 2 KINASE"/>
    <property type="match status" value="1"/>
</dbReference>
<evidence type="ECO:0000313" key="8">
    <source>
        <dbReference type="EnsemblMetazoa" id="XP_020908946.1"/>
    </source>
</evidence>
<keyword evidence="9" id="KW-1185">Reference proteome</keyword>
<dbReference type="OrthoDB" id="301415at2759"/>
<dbReference type="Proteomes" id="UP000887567">
    <property type="component" value="Unplaced"/>
</dbReference>
<organism evidence="8 9">
    <name type="scientific">Exaiptasia diaphana</name>
    <name type="common">Tropical sea anemone</name>
    <name type="synonym">Aiptasia pulchella</name>
    <dbReference type="NCBI Taxonomy" id="2652724"/>
    <lineage>
        <taxon>Eukaryota</taxon>
        <taxon>Metazoa</taxon>
        <taxon>Cnidaria</taxon>
        <taxon>Anthozoa</taxon>
        <taxon>Hexacorallia</taxon>
        <taxon>Actiniaria</taxon>
        <taxon>Aiptasiidae</taxon>
        <taxon>Exaiptasia</taxon>
    </lineage>
</organism>
<evidence type="ECO:0000256" key="6">
    <source>
        <dbReference type="SAM" id="MobiDB-lite"/>
    </source>
</evidence>
<evidence type="ECO:0000313" key="9">
    <source>
        <dbReference type="Proteomes" id="UP000887567"/>
    </source>
</evidence>
<evidence type="ECO:0000256" key="3">
    <source>
        <dbReference type="ARBA" id="ARBA00022741"/>
    </source>
</evidence>
<dbReference type="PANTHER" id="PTHR45992">
    <property type="entry name" value="EUKARYOTIC ELONGATION FACTOR 2 KINASE-RELATED"/>
    <property type="match status" value="1"/>
</dbReference>
<evidence type="ECO:0000256" key="4">
    <source>
        <dbReference type="ARBA" id="ARBA00022777"/>
    </source>
</evidence>
<dbReference type="InterPro" id="IPR051852">
    <property type="entry name" value="Alpha-type_PK"/>
</dbReference>
<dbReference type="GO" id="GO:1903013">
    <property type="term" value="P:response to differentiation-inducing factor 1"/>
    <property type="evidence" value="ECO:0007669"/>
    <property type="project" value="TreeGrafter"/>
</dbReference>
<dbReference type="Gene3D" id="3.20.200.10">
    <property type="entry name" value="MHCK/EF2 kinase"/>
    <property type="match status" value="1"/>
</dbReference>
<reference evidence="8" key="1">
    <citation type="submission" date="2022-11" db="UniProtKB">
        <authorList>
            <consortium name="EnsemblMetazoa"/>
        </authorList>
    </citation>
    <scope>IDENTIFICATION</scope>
</reference>
<dbReference type="GO" id="GO:0004674">
    <property type="term" value="F:protein serine/threonine kinase activity"/>
    <property type="evidence" value="ECO:0007669"/>
    <property type="project" value="UniProtKB-KW"/>
</dbReference>
<keyword evidence="3" id="KW-0547">Nucleotide-binding</keyword>
<dbReference type="RefSeq" id="XP_020908946.1">
    <property type="nucleotide sequence ID" value="XM_021053287.1"/>
</dbReference>
<dbReference type="GO" id="GO:0031037">
    <property type="term" value="P:myosin II filament disassembly"/>
    <property type="evidence" value="ECO:0007669"/>
    <property type="project" value="TreeGrafter"/>
</dbReference>
<evidence type="ECO:0000256" key="2">
    <source>
        <dbReference type="ARBA" id="ARBA00022679"/>
    </source>
</evidence>
<dbReference type="InterPro" id="IPR004166">
    <property type="entry name" value="a-kinase_dom"/>
</dbReference>
<feature type="compositionally biased region" description="Polar residues" evidence="6">
    <location>
        <begin position="39"/>
        <end position="60"/>
    </location>
</feature>
<dbReference type="Pfam" id="PF02816">
    <property type="entry name" value="Alpha_kinase"/>
    <property type="match status" value="1"/>
</dbReference>
<keyword evidence="1" id="KW-0723">Serine/threonine-protein kinase</keyword>
<dbReference type="PROSITE" id="PS51158">
    <property type="entry name" value="ALPHA_KINASE"/>
    <property type="match status" value="1"/>
</dbReference>
<protein>
    <recommendedName>
        <fullName evidence="7">Alpha-type protein kinase domain-containing protein</fullName>
    </recommendedName>
</protein>
<proteinExistence type="predicted"/>
<dbReference type="CDD" id="cd04515">
    <property type="entry name" value="Alpha_kinase"/>
    <property type="match status" value="1"/>
</dbReference>
<dbReference type="SMART" id="SM00811">
    <property type="entry name" value="Alpha_kinase"/>
    <property type="match status" value="1"/>
</dbReference>
<name>A0A913XSC1_EXADI</name>
<feature type="region of interest" description="Disordered" evidence="6">
    <location>
        <begin position="39"/>
        <end position="70"/>
    </location>
</feature>
<sequence>MECDILAGERGPSFTDVSQISNWKVLHIRFVAGTSESSHSQTIDTRMTTTSSSPVKFQSTSKRHPEPSKVPASVPLSSLLNIGKLIVPRNDIVTVVVEEFNLQEKAWLPPLEVKVSLENEPFSSGSFRDAYRASVISGLPGKEKYVLKKFKKDQINGIEQLFDTIEAHTRKMVQMNALARNLALKMSLNVPKEFGDTFTYNKVYFGKLNGEEVTLERYLEGKFVKHINNTGDIYTSLGDELGMKCEAFVHYTYQSTDRQLMVVDIQGVGLDLCDPEIASHTLKDDKDNSIFFCTVIQQFRAEYCGISHESLVFYIKHEPLGEFVYKENTSDEWDIHGMPRETIV</sequence>
<dbReference type="SUPFAM" id="SSF56112">
    <property type="entry name" value="Protein kinase-like (PK-like)"/>
    <property type="match status" value="1"/>
</dbReference>
<keyword evidence="5" id="KW-0067">ATP-binding</keyword>
<dbReference type="AlphaFoldDB" id="A0A913XSC1"/>
<keyword evidence="4" id="KW-0418">Kinase</keyword>
<dbReference type="Gene3D" id="3.30.200.20">
    <property type="entry name" value="Phosphorylase Kinase, domain 1"/>
    <property type="match status" value="1"/>
</dbReference>
<keyword evidence="2" id="KW-0808">Transferase</keyword>
<dbReference type="InterPro" id="IPR011009">
    <property type="entry name" value="Kinase-like_dom_sf"/>
</dbReference>
<evidence type="ECO:0000256" key="5">
    <source>
        <dbReference type="ARBA" id="ARBA00022840"/>
    </source>
</evidence>
<accession>A0A913XSC1</accession>
<dbReference type="GO" id="GO:0005524">
    <property type="term" value="F:ATP binding"/>
    <property type="evidence" value="ECO:0007669"/>
    <property type="project" value="UniProtKB-KW"/>
</dbReference>
<dbReference type="EnsemblMetazoa" id="XM_021053287.1">
    <property type="protein sequence ID" value="XP_020908946.1"/>
    <property type="gene ID" value="LOC110246904"/>
</dbReference>
<dbReference type="GeneID" id="110246904"/>
<dbReference type="KEGG" id="epa:110246904"/>
<evidence type="ECO:0000256" key="1">
    <source>
        <dbReference type="ARBA" id="ARBA00022527"/>
    </source>
</evidence>
<feature type="domain" description="Alpha-type protein kinase" evidence="7">
    <location>
        <begin position="99"/>
        <end position="325"/>
    </location>
</feature>
<evidence type="ECO:0000259" key="7">
    <source>
        <dbReference type="PROSITE" id="PS51158"/>
    </source>
</evidence>